<feature type="non-terminal residue" evidence="1">
    <location>
        <position position="58"/>
    </location>
</feature>
<organism evidence="1 2">
    <name type="scientific">Gigaspora margarita</name>
    <dbReference type="NCBI Taxonomy" id="4874"/>
    <lineage>
        <taxon>Eukaryota</taxon>
        <taxon>Fungi</taxon>
        <taxon>Fungi incertae sedis</taxon>
        <taxon>Mucoromycota</taxon>
        <taxon>Glomeromycotina</taxon>
        <taxon>Glomeromycetes</taxon>
        <taxon>Diversisporales</taxon>
        <taxon>Gigasporaceae</taxon>
        <taxon>Gigaspora</taxon>
    </lineage>
</organism>
<protein>
    <submittedName>
        <fullName evidence="1">42577_t:CDS:1</fullName>
    </submittedName>
</protein>
<comment type="caution">
    <text evidence="1">The sequence shown here is derived from an EMBL/GenBank/DDBJ whole genome shotgun (WGS) entry which is preliminary data.</text>
</comment>
<gene>
    <name evidence="1" type="ORF">GMARGA_LOCUS6806</name>
</gene>
<dbReference type="EMBL" id="CAJVQB010003158">
    <property type="protein sequence ID" value="CAG8599400.1"/>
    <property type="molecule type" value="Genomic_DNA"/>
</dbReference>
<proteinExistence type="predicted"/>
<feature type="non-terminal residue" evidence="1">
    <location>
        <position position="1"/>
    </location>
</feature>
<sequence>MFVAIQSIRICEFKTVMPLLVFICLVFNNLEAFLLQLAILTLIPTLDFCFGFYHTTLL</sequence>
<evidence type="ECO:0000313" key="2">
    <source>
        <dbReference type="Proteomes" id="UP000789901"/>
    </source>
</evidence>
<evidence type="ECO:0000313" key="1">
    <source>
        <dbReference type="EMBL" id="CAG8599400.1"/>
    </source>
</evidence>
<name>A0ABN7UHN7_GIGMA</name>
<dbReference type="Proteomes" id="UP000789901">
    <property type="component" value="Unassembled WGS sequence"/>
</dbReference>
<reference evidence="1 2" key="1">
    <citation type="submission" date="2021-06" db="EMBL/GenBank/DDBJ databases">
        <authorList>
            <person name="Kallberg Y."/>
            <person name="Tangrot J."/>
            <person name="Rosling A."/>
        </authorList>
    </citation>
    <scope>NUCLEOTIDE SEQUENCE [LARGE SCALE GENOMIC DNA]</scope>
    <source>
        <strain evidence="1 2">120-4 pot B 10/14</strain>
    </source>
</reference>
<accession>A0ABN7UHN7</accession>
<keyword evidence="2" id="KW-1185">Reference proteome</keyword>